<sequence>MPAVHMTASVYLFAEVEHEWRIGLIEHPRLGGCMIPGGHVEDEMPSDAAVRETIEETGRTPRLLPPPGIAIPERYPHPLVNSPWWIVRMPVKPDRYLPTQHIHEDHQYVAIADHPDQETHVAEHPFQWATVGDLPKLSVPAGTLVVAHTLFDLLQAQGVDALTRHRAPVPRLPTPHPWPA</sequence>
<organism evidence="3 4">
    <name type="scientific">Nonomuraea turkmeniaca</name>
    <dbReference type="NCBI Taxonomy" id="103838"/>
    <lineage>
        <taxon>Bacteria</taxon>
        <taxon>Bacillati</taxon>
        <taxon>Actinomycetota</taxon>
        <taxon>Actinomycetes</taxon>
        <taxon>Streptosporangiales</taxon>
        <taxon>Streptosporangiaceae</taxon>
        <taxon>Nonomuraea</taxon>
    </lineage>
</organism>
<dbReference type="SUPFAM" id="SSF55811">
    <property type="entry name" value="Nudix"/>
    <property type="match status" value="1"/>
</dbReference>
<dbReference type="GO" id="GO:0016787">
    <property type="term" value="F:hydrolase activity"/>
    <property type="evidence" value="ECO:0007669"/>
    <property type="project" value="UniProtKB-KW"/>
</dbReference>
<evidence type="ECO:0000256" key="1">
    <source>
        <dbReference type="ARBA" id="ARBA00022801"/>
    </source>
</evidence>
<comment type="caution">
    <text evidence="3">The sequence shown here is derived from an EMBL/GenBank/DDBJ whole genome shotgun (WGS) entry which is preliminary data.</text>
</comment>
<dbReference type="InterPro" id="IPR015797">
    <property type="entry name" value="NUDIX_hydrolase-like_dom_sf"/>
</dbReference>
<keyword evidence="4" id="KW-1185">Reference proteome</keyword>
<dbReference type="RefSeq" id="WP_138673464.1">
    <property type="nucleotide sequence ID" value="NZ_VCKY01000314.1"/>
</dbReference>
<dbReference type="InterPro" id="IPR000086">
    <property type="entry name" value="NUDIX_hydrolase_dom"/>
</dbReference>
<dbReference type="PROSITE" id="PS51462">
    <property type="entry name" value="NUDIX"/>
    <property type="match status" value="1"/>
</dbReference>
<dbReference type="Proteomes" id="UP000309128">
    <property type="component" value="Unassembled WGS sequence"/>
</dbReference>
<evidence type="ECO:0000313" key="4">
    <source>
        <dbReference type="Proteomes" id="UP000309128"/>
    </source>
</evidence>
<proteinExistence type="predicted"/>
<name>A0A5S4EX32_9ACTN</name>
<feature type="domain" description="Nudix hydrolase" evidence="2">
    <location>
        <begin position="3"/>
        <end position="152"/>
    </location>
</feature>
<dbReference type="InterPro" id="IPR020084">
    <property type="entry name" value="NUDIX_hydrolase_CS"/>
</dbReference>
<dbReference type="Pfam" id="PF00293">
    <property type="entry name" value="NUDIX"/>
    <property type="match status" value="1"/>
</dbReference>
<dbReference type="OrthoDB" id="22038at2"/>
<dbReference type="PROSITE" id="PS00893">
    <property type="entry name" value="NUDIX_BOX"/>
    <property type="match status" value="1"/>
</dbReference>
<dbReference type="EMBL" id="VCKY01000314">
    <property type="protein sequence ID" value="TMR08176.1"/>
    <property type="molecule type" value="Genomic_DNA"/>
</dbReference>
<evidence type="ECO:0000259" key="2">
    <source>
        <dbReference type="PROSITE" id="PS51462"/>
    </source>
</evidence>
<evidence type="ECO:0000313" key="3">
    <source>
        <dbReference type="EMBL" id="TMR08176.1"/>
    </source>
</evidence>
<protein>
    <submittedName>
        <fullName evidence="3">NUDIX domain-containing protein</fullName>
    </submittedName>
</protein>
<accession>A0A5S4EX32</accession>
<dbReference type="Gene3D" id="3.90.79.10">
    <property type="entry name" value="Nucleoside Triphosphate Pyrophosphohydrolase"/>
    <property type="match status" value="1"/>
</dbReference>
<reference evidence="3 4" key="1">
    <citation type="submission" date="2019-05" db="EMBL/GenBank/DDBJ databases">
        <title>Draft genome sequence of Nonomuraea turkmeniaca DSM 43926.</title>
        <authorList>
            <person name="Saricaoglu S."/>
            <person name="Isik K."/>
        </authorList>
    </citation>
    <scope>NUCLEOTIDE SEQUENCE [LARGE SCALE GENOMIC DNA]</scope>
    <source>
        <strain evidence="3 4">DSM 43926</strain>
    </source>
</reference>
<dbReference type="AlphaFoldDB" id="A0A5S4EX32"/>
<gene>
    <name evidence="3" type="ORF">ETD86_48950</name>
</gene>
<keyword evidence="1" id="KW-0378">Hydrolase</keyword>